<dbReference type="EMBL" id="JBBKAJ010000038">
    <property type="protein sequence ID" value="MEJ8640015.1"/>
    <property type="molecule type" value="Genomic_DNA"/>
</dbReference>
<evidence type="ECO:0000313" key="2">
    <source>
        <dbReference type="Proteomes" id="UP001377168"/>
    </source>
</evidence>
<sequence length="112" mass="11819">MTDTTTPAPTYAQESLRAGQLAAGTQLLLDTTELRGPLDLAGLRALPTEAEGERDRCAALAERDARRAEAGQAPGTTCTCGHSDTAHSRKLTADGRLPCTRTDCLCDDLTFA</sequence>
<gene>
    <name evidence="1" type="ORF">WKI67_42705</name>
</gene>
<organism evidence="1 2">
    <name type="scientific">Streptomyces achmelvichensis</name>
    <dbReference type="NCBI Taxonomy" id="3134111"/>
    <lineage>
        <taxon>Bacteria</taxon>
        <taxon>Bacillati</taxon>
        <taxon>Actinomycetota</taxon>
        <taxon>Actinomycetes</taxon>
        <taxon>Kitasatosporales</taxon>
        <taxon>Streptomycetaceae</taxon>
        <taxon>Streptomyces</taxon>
    </lineage>
</organism>
<dbReference type="Proteomes" id="UP001377168">
    <property type="component" value="Unassembled WGS sequence"/>
</dbReference>
<protein>
    <submittedName>
        <fullName evidence="1">Uncharacterized protein</fullName>
    </submittedName>
</protein>
<evidence type="ECO:0000313" key="1">
    <source>
        <dbReference type="EMBL" id="MEJ8640015.1"/>
    </source>
</evidence>
<comment type="caution">
    <text evidence="1">The sequence shown here is derived from an EMBL/GenBank/DDBJ whole genome shotgun (WGS) entry which is preliminary data.</text>
</comment>
<keyword evidence="2" id="KW-1185">Reference proteome</keyword>
<accession>A0ACC6Q8X4</accession>
<reference evidence="1" key="1">
    <citation type="submission" date="2024-03" db="EMBL/GenBank/DDBJ databases">
        <title>Novel Streptomyces species of biotechnological and ecological value are a feature of Machair soil.</title>
        <authorList>
            <person name="Prole J.R."/>
            <person name="Goodfellow M."/>
            <person name="Allenby N."/>
            <person name="Ward A.C."/>
        </authorList>
    </citation>
    <scope>NUCLEOTIDE SEQUENCE</scope>
    <source>
        <strain evidence="1">MS2.AVA.5</strain>
    </source>
</reference>
<proteinExistence type="predicted"/>
<name>A0ACC6Q8X4_9ACTN</name>